<dbReference type="Proteomes" id="UP001358586">
    <property type="component" value="Chromosome 2"/>
</dbReference>
<accession>A0ABR0QUP0</accession>
<dbReference type="PANTHER" id="PTHR33116">
    <property type="entry name" value="REVERSE TRANSCRIPTASE ZINC-BINDING DOMAIN-CONTAINING PROTEIN-RELATED-RELATED"/>
    <property type="match status" value="1"/>
</dbReference>
<proteinExistence type="predicted"/>
<dbReference type="PANTHER" id="PTHR33116:SF70">
    <property type="entry name" value="NON-LTR RETROELEMENT REVERSE TRANSCRIPTASE-LIKE PROTEIN"/>
    <property type="match status" value="1"/>
</dbReference>
<evidence type="ECO:0000313" key="2">
    <source>
        <dbReference type="Proteomes" id="UP001358586"/>
    </source>
</evidence>
<sequence length="167" mass="19084">MEKLSHMILKWEVSFSWQPFKISRQGLTLSYLFFVDDLLLFAKATETQVLVVKDCLKQFSLASGLIFNLEKSKLFISPNIHATFASRLSKVCGIPLTDDLGKYLEVPLIHKRASKKMYSYIIDRIMIKLDSWKGKILSLVGMRILIQSTTSAILLYNAIDSLTYLDV</sequence>
<comment type="caution">
    <text evidence="1">The sequence shown here is derived from an EMBL/GenBank/DDBJ whole genome shotgun (WGS) entry which is preliminary data.</text>
</comment>
<name>A0ABR0QUP0_GOSAR</name>
<gene>
    <name evidence="1" type="ORF">PVK06_005091</name>
</gene>
<dbReference type="EMBL" id="JARKNE010000002">
    <property type="protein sequence ID" value="KAK5842706.1"/>
    <property type="molecule type" value="Genomic_DNA"/>
</dbReference>
<protein>
    <recommendedName>
        <fullName evidence="3">Reverse transcriptase domain-containing protein</fullName>
    </recommendedName>
</protein>
<evidence type="ECO:0008006" key="3">
    <source>
        <dbReference type="Google" id="ProtNLM"/>
    </source>
</evidence>
<organism evidence="1 2">
    <name type="scientific">Gossypium arboreum</name>
    <name type="common">Tree cotton</name>
    <name type="synonym">Gossypium nanking</name>
    <dbReference type="NCBI Taxonomy" id="29729"/>
    <lineage>
        <taxon>Eukaryota</taxon>
        <taxon>Viridiplantae</taxon>
        <taxon>Streptophyta</taxon>
        <taxon>Embryophyta</taxon>
        <taxon>Tracheophyta</taxon>
        <taxon>Spermatophyta</taxon>
        <taxon>Magnoliopsida</taxon>
        <taxon>eudicotyledons</taxon>
        <taxon>Gunneridae</taxon>
        <taxon>Pentapetalae</taxon>
        <taxon>rosids</taxon>
        <taxon>malvids</taxon>
        <taxon>Malvales</taxon>
        <taxon>Malvaceae</taxon>
        <taxon>Malvoideae</taxon>
        <taxon>Gossypium</taxon>
    </lineage>
</organism>
<keyword evidence="2" id="KW-1185">Reference proteome</keyword>
<evidence type="ECO:0000313" key="1">
    <source>
        <dbReference type="EMBL" id="KAK5842706.1"/>
    </source>
</evidence>
<reference evidence="1 2" key="1">
    <citation type="submission" date="2023-03" db="EMBL/GenBank/DDBJ databases">
        <title>WGS of Gossypium arboreum.</title>
        <authorList>
            <person name="Yu D."/>
        </authorList>
    </citation>
    <scope>NUCLEOTIDE SEQUENCE [LARGE SCALE GENOMIC DNA]</scope>
    <source>
        <tissue evidence="1">Leaf</tissue>
    </source>
</reference>